<accession>A0AAI9Z6K7</accession>
<evidence type="ECO:0000313" key="1">
    <source>
        <dbReference type="EMBL" id="KAK1534777.1"/>
    </source>
</evidence>
<dbReference type="Proteomes" id="UP001240678">
    <property type="component" value="Unassembled WGS sequence"/>
</dbReference>
<dbReference type="AlphaFoldDB" id="A0AAI9Z6K7"/>
<comment type="caution">
    <text evidence="1">The sequence shown here is derived from an EMBL/GenBank/DDBJ whole genome shotgun (WGS) entry which is preliminary data.</text>
</comment>
<evidence type="ECO:0000313" key="2">
    <source>
        <dbReference type="Proteomes" id="UP001240678"/>
    </source>
</evidence>
<organism evidence="1 2">
    <name type="scientific">Colletotrichum costaricense</name>
    <dbReference type="NCBI Taxonomy" id="1209916"/>
    <lineage>
        <taxon>Eukaryota</taxon>
        <taxon>Fungi</taxon>
        <taxon>Dikarya</taxon>
        <taxon>Ascomycota</taxon>
        <taxon>Pezizomycotina</taxon>
        <taxon>Sordariomycetes</taxon>
        <taxon>Hypocreomycetidae</taxon>
        <taxon>Glomerellales</taxon>
        <taxon>Glomerellaceae</taxon>
        <taxon>Colletotrichum</taxon>
        <taxon>Colletotrichum acutatum species complex</taxon>
    </lineage>
</organism>
<dbReference type="InterPro" id="IPR011333">
    <property type="entry name" value="SKP1/BTB/POZ_sf"/>
</dbReference>
<proteinExistence type="predicted"/>
<dbReference type="Gene3D" id="3.30.710.10">
    <property type="entry name" value="Potassium Channel Kv1.1, Chain A"/>
    <property type="match status" value="1"/>
</dbReference>
<dbReference type="EMBL" id="MOOE01000003">
    <property type="protein sequence ID" value="KAK1534777.1"/>
    <property type="molecule type" value="Genomic_DNA"/>
</dbReference>
<sequence length="262" mass="29111">MENPRDGRPSTIIEIAPDGDLLLLVGPDETRMRVHSMSLMAASKPFSVMLGPDWKEGREMHNQGKPSELLLPEDNVAALRIICSVIHHKNSEVPRTLAVGDVLAVAVAADKYDCGNALKFAAESWLRPSGESAGNLMLLTAAAYLLQSAQAFKEITRALILDHDGPYLDLCWKDAESLMTWRVFCLLEEQRGLARLRLAEILTAGVNDVDGLCVHKCGWTSKYAYAYMKLLQEEDLWPARLFHTSITKALELAERMPDPIPE</sequence>
<dbReference type="GeneID" id="85335262"/>
<gene>
    <name evidence="1" type="ORF">CCOS01_03529</name>
</gene>
<reference evidence="1 2" key="1">
    <citation type="submission" date="2016-10" db="EMBL/GenBank/DDBJ databases">
        <title>The genome sequence of Colletotrichum fioriniae PJ7.</title>
        <authorList>
            <person name="Baroncelli R."/>
        </authorList>
    </citation>
    <scope>NUCLEOTIDE SEQUENCE [LARGE SCALE GENOMIC DNA]</scope>
    <source>
        <strain evidence="1 2">IMI 309622</strain>
    </source>
</reference>
<dbReference type="SUPFAM" id="SSF54695">
    <property type="entry name" value="POZ domain"/>
    <property type="match status" value="1"/>
</dbReference>
<evidence type="ECO:0008006" key="3">
    <source>
        <dbReference type="Google" id="ProtNLM"/>
    </source>
</evidence>
<protein>
    <recommendedName>
        <fullName evidence="3">BTB domain-containing protein</fullName>
    </recommendedName>
</protein>
<name>A0AAI9Z6K7_9PEZI</name>
<keyword evidence="2" id="KW-1185">Reference proteome</keyword>
<dbReference type="RefSeq" id="XP_060317980.1">
    <property type="nucleotide sequence ID" value="XM_060451715.1"/>
</dbReference>